<dbReference type="SMART" id="SM00355">
    <property type="entry name" value="ZnF_C2H2"/>
    <property type="match status" value="4"/>
</dbReference>
<dbReference type="GO" id="GO:0000978">
    <property type="term" value="F:RNA polymerase II cis-regulatory region sequence-specific DNA binding"/>
    <property type="evidence" value="ECO:0007669"/>
    <property type="project" value="UniProtKB-ARBA"/>
</dbReference>
<feature type="region of interest" description="Disordered" evidence="6">
    <location>
        <begin position="277"/>
        <end position="387"/>
    </location>
</feature>
<feature type="compositionally biased region" description="Basic residues" evidence="6">
    <location>
        <begin position="1"/>
        <end position="10"/>
    </location>
</feature>
<proteinExistence type="predicted"/>
<feature type="region of interest" description="Disordered" evidence="6">
    <location>
        <begin position="800"/>
        <end position="821"/>
    </location>
</feature>
<feature type="compositionally biased region" description="Gly residues" evidence="6">
    <location>
        <begin position="360"/>
        <end position="380"/>
    </location>
</feature>
<feature type="region of interest" description="Disordered" evidence="6">
    <location>
        <begin position="462"/>
        <end position="523"/>
    </location>
</feature>
<sequence>MPASRIKRPRSITVAAPGHSSTPSSSTGTNTTPRFFPSANPSTLSSISETPASPSFASWHLPSPALPDYVDPYALPDYAPDYTLNDLDIDPALRVPDAISPSLSPAPPVPLSPSAGLNDVLLLASAHDALLAATLDHADDPALALSDSDQQLVNDHNRVGPEHDPTARPFICKFSGCDKSFARKSDLARHFRIHTNERPFRCPHPRCGKSFIQRSALTVHFRTHTGEKPHHCETCTKAFADSSSLARHRRIHTGKRPYVCKIAGCGRPFARRNTYLKHHKKQHPAIPAPSTAAGKNTLHLPVPSTSLSMSSGSSSTSTMQPGPPGPDGAPSYWVRTPSSSSVPHGIAASHPPGGAASVSGGAGSGTGSGGAKVSGGGGGSTLQPVTIPNPAYFTQTKVQRQGQGKRTSRRVSTSTASTPLTAYGAYATSAPSPTTPLTALTTSSTTSFASNQLQIQPHGISHSFRISPGLSSAHSSNGSFGAYPTPNPDGGQQQLSHHSGARSSSTGGLMFYRPSDVQSGRAVSDPLNIRVPPYTSSTPWVGGGFSAAQLSIPASHHAQLGPSYYGSMSGTPIHSAQQSHAPSPVPQHQADSPEPDLVDINTVPHYSFQTPMGPPSVPSFPSVEVPTFTALNPTGPQYVMMPPQDNRLQSAPPMLQRFHSSPAVPTMQGYNSNGWMTYQQPQYAMTAAPPPIQPMVSSRSLGDVQWDQMVDGRSPTPTLISHDQSGGQKSAPGSAVFTPQAGSYWGQPMSHSQPPPRPYSSHASNSSTASTLVQSVTSAPAMYGQFGPLTCAPLSHASSQATSTSSYNTPHTSVRWQPQSRQTLGSPVNLVRTGQPLPYSYQYQPYQPTAPIFTDEHTITLTTPPQPIRPTASRTVSAVGLGIANVNLGEKEDRRLVLAEEEGEEELDELDDEIDDGSDEEFVLGGRKKKAGKKGKKGSARKPAARKRVAA</sequence>
<dbReference type="PANTHER" id="PTHR23235:SF120">
    <property type="entry name" value="KRUPPEL-LIKE FACTOR 15"/>
    <property type="match status" value="1"/>
</dbReference>
<keyword evidence="9" id="KW-1185">Reference proteome</keyword>
<feature type="compositionally biased region" description="Polar residues" evidence="6">
    <location>
        <begin position="566"/>
        <end position="581"/>
    </location>
</feature>
<keyword evidence="2" id="KW-0677">Repeat</keyword>
<dbReference type="FunFam" id="3.30.160.60:FF:000125">
    <property type="entry name" value="Putative zinc finger protein 143"/>
    <property type="match status" value="2"/>
</dbReference>
<keyword evidence="3 5" id="KW-0863">Zinc-finger</keyword>
<evidence type="ECO:0000256" key="1">
    <source>
        <dbReference type="ARBA" id="ARBA00022723"/>
    </source>
</evidence>
<dbReference type="PANTHER" id="PTHR23235">
    <property type="entry name" value="KRUEPPEL-LIKE TRANSCRIPTION FACTOR"/>
    <property type="match status" value="1"/>
</dbReference>
<feature type="region of interest" description="Disordered" evidence="6">
    <location>
        <begin position="900"/>
        <end position="951"/>
    </location>
</feature>
<protein>
    <recommendedName>
        <fullName evidence="7">C2H2-type domain-containing protein</fullName>
    </recommendedName>
</protein>
<feature type="region of interest" description="Disordered" evidence="6">
    <location>
        <begin position="566"/>
        <end position="596"/>
    </location>
</feature>
<dbReference type="Proteomes" id="UP001164286">
    <property type="component" value="Unassembled WGS sequence"/>
</dbReference>
<feature type="compositionally biased region" description="Basic residues" evidence="6">
    <location>
        <begin position="926"/>
        <end position="951"/>
    </location>
</feature>
<feature type="region of interest" description="Disordered" evidence="6">
    <location>
        <begin position="708"/>
        <end position="772"/>
    </location>
</feature>
<dbReference type="Pfam" id="PF00096">
    <property type="entry name" value="zf-C2H2"/>
    <property type="match status" value="3"/>
</dbReference>
<feature type="compositionally biased region" description="Low complexity" evidence="6">
    <location>
        <begin position="760"/>
        <end position="771"/>
    </location>
</feature>
<dbReference type="SUPFAM" id="SSF57667">
    <property type="entry name" value="beta-beta-alpha zinc fingers"/>
    <property type="match status" value="2"/>
</dbReference>
<gene>
    <name evidence="8" type="ORF">MKK02DRAFT_43592</name>
</gene>
<reference evidence="8" key="1">
    <citation type="journal article" date="2022" name="G3 (Bethesda)">
        <title>High quality genome of the basidiomycete yeast Dioszegia hungarica PDD-24b-2 isolated from cloud water.</title>
        <authorList>
            <person name="Jarrige D."/>
            <person name="Haridas S."/>
            <person name="Bleykasten-Grosshans C."/>
            <person name="Joly M."/>
            <person name="Nadalig T."/>
            <person name="Sancelme M."/>
            <person name="Vuilleumier S."/>
            <person name="Grigoriev I.V."/>
            <person name="Amato P."/>
            <person name="Bringel F."/>
        </authorList>
    </citation>
    <scope>NUCLEOTIDE SEQUENCE</scope>
    <source>
        <strain evidence="8">PDD-24b-2</strain>
    </source>
</reference>
<feature type="compositionally biased region" description="Low complexity" evidence="6">
    <location>
        <begin position="344"/>
        <end position="359"/>
    </location>
</feature>
<dbReference type="EMBL" id="JAKWFO010000004">
    <property type="protein sequence ID" value="KAI9637665.1"/>
    <property type="molecule type" value="Genomic_DNA"/>
</dbReference>
<comment type="caution">
    <text evidence="8">The sequence shown here is derived from an EMBL/GenBank/DDBJ whole genome shotgun (WGS) entry which is preliminary data.</text>
</comment>
<dbReference type="GO" id="GO:0000981">
    <property type="term" value="F:DNA-binding transcription factor activity, RNA polymerase II-specific"/>
    <property type="evidence" value="ECO:0007669"/>
    <property type="project" value="TreeGrafter"/>
</dbReference>
<feature type="compositionally biased region" description="Low complexity" evidence="6">
    <location>
        <begin position="303"/>
        <end position="320"/>
    </location>
</feature>
<dbReference type="InterPro" id="IPR013087">
    <property type="entry name" value="Znf_C2H2_type"/>
</dbReference>
<evidence type="ECO:0000256" key="2">
    <source>
        <dbReference type="ARBA" id="ARBA00022737"/>
    </source>
</evidence>
<feature type="domain" description="C2H2-type" evidence="7">
    <location>
        <begin position="258"/>
        <end position="283"/>
    </location>
</feature>
<evidence type="ECO:0000256" key="3">
    <source>
        <dbReference type="ARBA" id="ARBA00022771"/>
    </source>
</evidence>
<dbReference type="PROSITE" id="PS50157">
    <property type="entry name" value="ZINC_FINGER_C2H2_2"/>
    <property type="match status" value="4"/>
</dbReference>
<evidence type="ECO:0000256" key="5">
    <source>
        <dbReference type="PROSITE-ProRule" id="PRU00042"/>
    </source>
</evidence>
<feature type="domain" description="C2H2-type" evidence="7">
    <location>
        <begin position="200"/>
        <end position="229"/>
    </location>
</feature>
<evidence type="ECO:0000256" key="6">
    <source>
        <dbReference type="SAM" id="MobiDB-lite"/>
    </source>
</evidence>
<feature type="compositionally biased region" description="Polar residues" evidence="6">
    <location>
        <begin position="715"/>
        <end position="728"/>
    </location>
</feature>
<feature type="domain" description="C2H2-type" evidence="7">
    <location>
        <begin position="230"/>
        <end position="257"/>
    </location>
</feature>
<accession>A0AA38LVT3</accession>
<feature type="compositionally biased region" description="Acidic residues" evidence="6">
    <location>
        <begin position="900"/>
        <end position="922"/>
    </location>
</feature>
<feature type="compositionally biased region" description="Polar residues" evidence="6">
    <location>
        <begin position="807"/>
        <end position="821"/>
    </location>
</feature>
<keyword evidence="1" id="KW-0479">Metal-binding</keyword>
<keyword evidence="4" id="KW-0862">Zinc</keyword>
<evidence type="ECO:0000313" key="8">
    <source>
        <dbReference type="EMBL" id="KAI9637665.1"/>
    </source>
</evidence>
<feature type="compositionally biased region" description="Polar residues" evidence="6">
    <location>
        <begin position="39"/>
        <end position="56"/>
    </location>
</feature>
<dbReference type="InterPro" id="IPR036236">
    <property type="entry name" value="Znf_C2H2_sf"/>
</dbReference>
<feature type="region of interest" description="Disordered" evidence="6">
    <location>
        <begin position="1"/>
        <end position="58"/>
    </location>
</feature>
<dbReference type="GeneID" id="77731717"/>
<dbReference type="RefSeq" id="XP_052947442.1">
    <property type="nucleotide sequence ID" value="XM_053092512.1"/>
</dbReference>
<feature type="domain" description="C2H2-type" evidence="7">
    <location>
        <begin position="170"/>
        <end position="199"/>
    </location>
</feature>
<dbReference type="AlphaFoldDB" id="A0AA38LVT3"/>
<feature type="compositionally biased region" description="Polar residues" evidence="6">
    <location>
        <begin position="490"/>
        <end position="507"/>
    </location>
</feature>
<evidence type="ECO:0000259" key="7">
    <source>
        <dbReference type="PROSITE" id="PS50157"/>
    </source>
</evidence>
<name>A0AA38LVT3_9TREE</name>
<evidence type="ECO:0000256" key="4">
    <source>
        <dbReference type="ARBA" id="ARBA00022833"/>
    </source>
</evidence>
<feature type="region of interest" description="Disordered" evidence="6">
    <location>
        <begin position="397"/>
        <end position="416"/>
    </location>
</feature>
<dbReference type="PROSITE" id="PS00028">
    <property type="entry name" value="ZINC_FINGER_C2H2_1"/>
    <property type="match status" value="4"/>
</dbReference>
<feature type="compositionally biased region" description="Polar residues" evidence="6">
    <location>
        <begin position="469"/>
        <end position="479"/>
    </location>
</feature>
<dbReference type="GO" id="GO:0008270">
    <property type="term" value="F:zinc ion binding"/>
    <property type="evidence" value="ECO:0007669"/>
    <property type="project" value="UniProtKB-KW"/>
</dbReference>
<dbReference type="Gene3D" id="3.30.160.60">
    <property type="entry name" value="Classic Zinc Finger"/>
    <property type="match status" value="4"/>
</dbReference>
<dbReference type="FunFam" id="3.30.160.60:FF:002343">
    <property type="entry name" value="Zinc finger protein 33A"/>
    <property type="match status" value="1"/>
</dbReference>
<organism evidence="8 9">
    <name type="scientific">Dioszegia hungarica</name>
    <dbReference type="NCBI Taxonomy" id="4972"/>
    <lineage>
        <taxon>Eukaryota</taxon>
        <taxon>Fungi</taxon>
        <taxon>Dikarya</taxon>
        <taxon>Basidiomycota</taxon>
        <taxon>Agaricomycotina</taxon>
        <taxon>Tremellomycetes</taxon>
        <taxon>Tremellales</taxon>
        <taxon>Bulleribasidiaceae</taxon>
        <taxon>Dioszegia</taxon>
    </lineage>
</organism>
<feature type="compositionally biased region" description="Low complexity" evidence="6">
    <location>
        <begin position="20"/>
        <end position="32"/>
    </location>
</feature>
<evidence type="ECO:0000313" key="9">
    <source>
        <dbReference type="Proteomes" id="UP001164286"/>
    </source>
</evidence>